<evidence type="ECO:0000259" key="3">
    <source>
        <dbReference type="PROSITE" id="PS51841"/>
    </source>
</evidence>
<dbReference type="InterPro" id="IPR014755">
    <property type="entry name" value="Cu-Rt/internalin_Ig-like"/>
</dbReference>
<dbReference type="Pfam" id="PF13205">
    <property type="entry name" value="Big_5"/>
    <property type="match status" value="1"/>
</dbReference>
<name>L8JXP1_9BACT</name>
<dbReference type="InterPro" id="IPR036415">
    <property type="entry name" value="Lamin_tail_dom_sf"/>
</dbReference>
<dbReference type="Gene3D" id="2.60.40.4070">
    <property type="match status" value="1"/>
</dbReference>
<keyword evidence="5" id="KW-1185">Reference proteome</keyword>
<feature type="domain" description="LTD" evidence="3">
    <location>
        <begin position="847"/>
        <end position="969"/>
    </location>
</feature>
<evidence type="ECO:0000256" key="1">
    <source>
        <dbReference type="ARBA" id="ARBA00022729"/>
    </source>
</evidence>
<dbReference type="InterPro" id="IPR001322">
    <property type="entry name" value="Lamin_tail_dom"/>
</dbReference>
<feature type="signal peptide" evidence="2">
    <location>
        <begin position="1"/>
        <end position="21"/>
    </location>
</feature>
<dbReference type="OrthoDB" id="9758406at2"/>
<feature type="chain" id="PRO_5003993535" description="LTD domain-containing protein" evidence="2">
    <location>
        <begin position="22"/>
        <end position="1405"/>
    </location>
</feature>
<evidence type="ECO:0000313" key="4">
    <source>
        <dbReference type="EMBL" id="ELR72948.1"/>
    </source>
</evidence>
<dbReference type="Gene3D" id="2.60.40.1220">
    <property type="match status" value="4"/>
</dbReference>
<gene>
    <name evidence="4" type="ORF">C900_00909</name>
</gene>
<feature type="domain" description="LTD" evidence="3">
    <location>
        <begin position="1118"/>
        <end position="1270"/>
    </location>
</feature>
<dbReference type="PROSITE" id="PS51841">
    <property type="entry name" value="LTD"/>
    <property type="match status" value="4"/>
</dbReference>
<dbReference type="eggNOG" id="COG4288">
    <property type="taxonomic scope" value="Bacteria"/>
</dbReference>
<evidence type="ECO:0000313" key="5">
    <source>
        <dbReference type="Proteomes" id="UP000011135"/>
    </source>
</evidence>
<dbReference type="Pfam" id="PF00932">
    <property type="entry name" value="LTD"/>
    <property type="match status" value="4"/>
</dbReference>
<dbReference type="Proteomes" id="UP000011135">
    <property type="component" value="Unassembled WGS sequence"/>
</dbReference>
<dbReference type="Gene3D" id="2.60.40.1260">
    <property type="entry name" value="Lamin Tail domain"/>
    <property type="match status" value="1"/>
</dbReference>
<organism evidence="4 5">
    <name type="scientific">Fulvivirga imtechensis AK7</name>
    <dbReference type="NCBI Taxonomy" id="1237149"/>
    <lineage>
        <taxon>Bacteria</taxon>
        <taxon>Pseudomonadati</taxon>
        <taxon>Bacteroidota</taxon>
        <taxon>Cytophagia</taxon>
        <taxon>Cytophagales</taxon>
        <taxon>Fulvivirgaceae</taxon>
        <taxon>Fulvivirga</taxon>
    </lineage>
</organism>
<dbReference type="EMBL" id="AMZN01000014">
    <property type="protein sequence ID" value="ELR72948.1"/>
    <property type="molecule type" value="Genomic_DNA"/>
</dbReference>
<dbReference type="PATRIC" id="fig|1237149.3.peg.1142"/>
<dbReference type="RefSeq" id="WP_009578611.1">
    <property type="nucleotide sequence ID" value="NZ_AMZN01000014.1"/>
</dbReference>
<evidence type="ECO:0000256" key="2">
    <source>
        <dbReference type="SAM" id="SignalP"/>
    </source>
</evidence>
<comment type="caution">
    <text evidence="4">The sequence shown here is derived from an EMBL/GenBank/DDBJ whole genome shotgun (WGS) entry which is preliminary data.</text>
</comment>
<protein>
    <recommendedName>
        <fullName evidence="3">LTD domain-containing protein</fullName>
    </recommendedName>
</protein>
<dbReference type="STRING" id="1237149.C900_00909"/>
<feature type="domain" description="LTD" evidence="3">
    <location>
        <begin position="318"/>
        <end position="437"/>
    </location>
</feature>
<dbReference type="SUPFAM" id="SSF74853">
    <property type="entry name" value="Lamin A/C globular tail domain"/>
    <property type="match status" value="4"/>
</dbReference>
<dbReference type="InterPro" id="IPR032812">
    <property type="entry name" value="SbsA_Ig"/>
</dbReference>
<reference evidence="4 5" key="1">
    <citation type="submission" date="2012-12" db="EMBL/GenBank/DDBJ databases">
        <title>Genome assembly of Fulvivirga imtechensis AK7.</title>
        <authorList>
            <person name="Nupur N."/>
            <person name="Khatri I."/>
            <person name="Kumar R."/>
            <person name="Subramanian S."/>
            <person name="Pinnaka A."/>
        </authorList>
    </citation>
    <scope>NUCLEOTIDE SEQUENCE [LARGE SCALE GENOMIC DNA]</scope>
    <source>
        <strain evidence="4 5">AK7</strain>
    </source>
</reference>
<keyword evidence="1 2" id="KW-0732">Signal</keyword>
<accession>L8JXP1</accession>
<proteinExistence type="predicted"/>
<sequence length="1405" mass="153776">MLTLFRISFLPFTLISFCSFGQISDNFSDGEFTSNPAWSSSNNSGNGSDFLVTAGELQSNGPSANSTIWLSTAGIPDLSAGVVVWEFKARYGSAPSSTNNIEIFLASDQSDLGNNPAGYFVRLGKSGSEDGIDLFKTSSSTAIIADPNASVASGIDVNIRITRDAFGFWTLEADASGGTTFTLIGSAIDTEFVTGPHFGFKVKHTSTRNTSFFFDDVLVSVTDVSPPAITQVDVISETELAVTFSEALSQSTAEDITNYLVDHEIGQPTEAELDDMSNTVHLTFSNSFINAKLHELRIEHVSDLNGNAITTSTIEFLYFREEEAEKKDIIINEIFADPNPPNDLPEVEYIEIMNNSEKIFDLSGWTFADQASATTLEKLFLLPGELLILCPQANSRDFEPFGEVMGLSPWPSLNNAGDYLYVKDNHGRTIDSVNYTTTWYRDTGKSNGGWSLEVINPGNTCHVSSNWIASESVSGGTPGQQNSVFDPAIDQEAPRLKSAWVVNETTLSLTFDEPLDPLSIKVPDFHINGSISVVSITQEERLEQLSCELSAAIPYNTVFNITADNVSDCSGNIISSGNAAEFILVAEVPVSEKDVIINEIYPNPSEEADLPNAEYVELYNNSDKILNLEGWTFSDVSTIGKLKGVILFPGDHIILCPQANSRYFESFGEVMDLSPWPSLNNAGDYLYLKDNHGRTIDSVNYTTTWYRDTGKSNGGWSLEVINPGNTCHVSSNWIASESVSGGTPGQQNSVFDPAIDQEAPRLKSAWVVNETTLSLTFDEPLDPLSIKVPDFHINGSISVVSVTQEERLEQLSCELSAAIPYNTVFNITADNVSDCSGNIISSGNAAEFILVAEVPVSEKDVIINEIYPNPSEEADLPNAEYVELYNNSDKILNLEGWTFSDVSTSSEITGLVLFPGDYAILCNEKDRELFDKFDNTAALNPWPALNNTSDDLLLKNNYGYRVDSVTYNSSWYKSSSKSAGGWALELIDPANLCGDSRNWAASESDAGGTPGLVNSVLSDKPDLSGPEMTEALGITPDTLLIRFNESLDPGSIIGATYTITGGINIKGVIPAAGWQEVGLVLSDPLVRGIPYTVAVDDLTDCNGNAIGKLNSKEFKLIEPADHSDIIINEILFNPRKGGIDFVELYNRSDKHINLKNWILANGKMDGESISPNQIKTITSDDYIIEPTEYVVLTTDEILLKEEYPFGKEDRFLKCSSMPAFPDDKGIVIIMRADSLWLDSLIYSADWHFDLLADDEGVSLERVSADVPANRADNWKSAASTVGFATPGYMNSQSRPEITNRKGVIIIEPKVIVPDGKGLNDFATINYSFEKPGYVANVRILDLQGRTIRILSENDYLAAEGFFTWDATDENGGKARLGYYIVYFEVFDLDGRTHQYKEKVVVGTRF</sequence>
<feature type="domain" description="LTD" evidence="3">
    <location>
        <begin position="581"/>
        <end position="703"/>
    </location>
</feature>